<dbReference type="RefSeq" id="WP_037275508.1">
    <property type="nucleotide sequence ID" value="NZ_KN293989.1"/>
</dbReference>
<dbReference type="PANTHER" id="PTHR11562">
    <property type="entry name" value="CATION EFFLUX PROTEIN/ ZINC TRANSPORTER"/>
    <property type="match status" value="1"/>
</dbReference>
<dbReference type="Pfam" id="PF01545">
    <property type="entry name" value="Cation_efflux"/>
    <property type="match status" value="1"/>
</dbReference>
<feature type="transmembrane region" description="Helical" evidence="6">
    <location>
        <begin position="255"/>
        <end position="273"/>
    </location>
</feature>
<dbReference type="SUPFAM" id="SSF55008">
    <property type="entry name" value="HMA, heavy metal-associated domain"/>
    <property type="match status" value="1"/>
</dbReference>
<name>A0A0A0HIG6_9RHOB</name>
<feature type="transmembrane region" description="Helical" evidence="6">
    <location>
        <begin position="232"/>
        <end position="249"/>
    </location>
</feature>
<accession>A0A0A0HIG6</accession>
<dbReference type="GO" id="GO:0046872">
    <property type="term" value="F:metal ion binding"/>
    <property type="evidence" value="ECO:0007669"/>
    <property type="project" value="InterPro"/>
</dbReference>
<dbReference type="HOGENOM" id="CLU_013430_8_1_5"/>
<evidence type="ECO:0000313" key="9">
    <source>
        <dbReference type="Proteomes" id="UP000030021"/>
    </source>
</evidence>
<dbReference type="CDD" id="cd00371">
    <property type="entry name" value="HMA"/>
    <property type="match status" value="1"/>
</dbReference>
<gene>
    <name evidence="8" type="ORF">rosmuc_04067</name>
</gene>
<dbReference type="InterPro" id="IPR027469">
    <property type="entry name" value="Cation_efflux_TMD_sf"/>
</dbReference>
<evidence type="ECO:0000256" key="1">
    <source>
        <dbReference type="ARBA" id="ARBA00004141"/>
    </source>
</evidence>
<feature type="domain" description="Cation efflux protein transmembrane" evidence="7">
    <location>
        <begin position="102"/>
        <end position="280"/>
    </location>
</feature>
<keyword evidence="2 6" id="KW-0812">Transmembrane</keyword>
<dbReference type="GO" id="GO:0005886">
    <property type="term" value="C:plasma membrane"/>
    <property type="evidence" value="ECO:0007669"/>
    <property type="project" value="TreeGrafter"/>
</dbReference>
<dbReference type="OrthoDB" id="9799649at2"/>
<comment type="subcellular location">
    <subcellularLocation>
        <location evidence="1">Membrane</location>
        <topology evidence="1">Multi-pass membrane protein</topology>
    </subcellularLocation>
</comment>
<dbReference type="PATRIC" id="fig|1288298.3.peg.4066"/>
<dbReference type="InterPro" id="IPR006121">
    <property type="entry name" value="HMA_dom"/>
</dbReference>
<feature type="transmembrane region" description="Helical" evidence="6">
    <location>
        <begin position="192"/>
        <end position="212"/>
    </location>
</feature>
<proteinExistence type="predicted"/>
<evidence type="ECO:0000256" key="3">
    <source>
        <dbReference type="ARBA" id="ARBA00022906"/>
    </source>
</evidence>
<evidence type="ECO:0000313" key="8">
    <source>
        <dbReference type="EMBL" id="KGM85958.1"/>
    </source>
</evidence>
<evidence type="ECO:0000256" key="6">
    <source>
        <dbReference type="SAM" id="Phobius"/>
    </source>
</evidence>
<feature type="transmembrane region" description="Helical" evidence="6">
    <location>
        <begin position="101"/>
        <end position="123"/>
    </location>
</feature>
<dbReference type="GO" id="GO:0005385">
    <property type="term" value="F:zinc ion transmembrane transporter activity"/>
    <property type="evidence" value="ECO:0007669"/>
    <property type="project" value="TreeGrafter"/>
</dbReference>
<evidence type="ECO:0000256" key="4">
    <source>
        <dbReference type="ARBA" id="ARBA00022989"/>
    </source>
</evidence>
<keyword evidence="3" id="KW-0862">Zinc</keyword>
<evidence type="ECO:0000259" key="7">
    <source>
        <dbReference type="Pfam" id="PF01545"/>
    </source>
</evidence>
<feature type="transmembrane region" description="Helical" evidence="6">
    <location>
        <begin position="161"/>
        <end position="180"/>
    </location>
</feature>
<dbReference type="InterPro" id="IPR036163">
    <property type="entry name" value="HMA_dom_sf"/>
</dbReference>
<keyword evidence="5 6" id="KW-0472">Membrane</keyword>
<dbReference type="Proteomes" id="UP000030021">
    <property type="component" value="Unassembled WGS sequence"/>
</dbReference>
<organism evidence="8 9">
    <name type="scientific">Roseovarius mucosus DSM 17069</name>
    <dbReference type="NCBI Taxonomy" id="1288298"/>
    <lineage>
        <taxon>Bacteria</taxon>
        <taxon>Pseudomonadati</taxon>
        <taxon>Pseudomonadota</taxon>
        <taxon>Alphaproteobacteria</taxon>
        <taxon>Rhodobacterales</taxon>
        <taxon>Roseobacteraceae</taxon>
        <taxon>Roseovarius</taxon>
    </lineage>
</organism>
<dbReference type="Gene3D" id="1.20.1510.10">
    <property type="entry name" value="Cation efflux protein transmembrane domain"/>
    <property type="match status" value="1"/>
</dbReference>
<protein>
    <submittedName>
        <fullName evidence="8">Co/Zn/Cd efflux system component</fullName>
    </submittedName>
</protein>
<dbReference type="InterPro" id="IPR058533">
    <property type="entry name" value="Cation_efflux_TM"/>
</dbReference>
<reference evidence="8 9" key="1">
    <citation type="submission" date="2013-01" db="EMBL/GenBank/DDBJ databases">
        <authorList>
            <person name="Fiebig A."/>
            <person name="Goeker M."/>
            <person name="Klenk H.-P.P."/>
        </authorList>
    </citation>
    <scope>NUCLEOTIDE SEQUENCE [LARGE SCALE GENOMIC DNA]</scope>
    <source>
        <strain evidence="8 9">DSM 17069</strain>
    </source>
</reference>
<sequence length="284" mass="30051">MANTESTGSTADTSPVRYRVSGMDCAKDAAQIERAAQSAGVAPDAVKVSAATHIMTLKVPEASLPEIEKAVETTGYGFDRIESDEDLQQSAAHQDPGYRRALWIVVILNVGYGVLEMIGGFIAGSQAVKADALDFIGDGAITFLGLLAIGWSLLWRARSALIQGIFLGLLGLGVFSTTIIRAFEPTTPDATLMGILGLIALVINVISVLPLLRYRKGDANMRAVWLFSRNDAIGNAAVVIAAGLVVWLGSAWPDLIVAFGIAGLFLHSSWAIIRDARADLKAVA</sequence>
<dbReference type="Gene3D" id="3.30.70.100">
    <property type="match status" value="1"/>
</dbReference>
<dbReference type="EMBL" id="AONH01000025">
    <property type="protein sequence ID" value="KGM85958.1"/>
    <property type="molecule type" value="Genomic_DNA"/>
</dbReference>
<dbReference type="PANTHER" id="PTHR11562:SF17">
    <property type="entry name" value="RE54080P-RELATED"/>
    <property type="match status" value="1"/>
</dbReference>
<evidence type="ECO:0000256" key="2">
    <source>
        <dbReference type="ARBA" id="ARBA00022692"/>
    </source>
</evidence>
<dbReference type="eggNOG" id="COG1230">
    <property type="taxonomic scope" value="Bacteria"/>
</dbReference>
<keyword evidence="3" id="KW-0864">Zinc transport</keyword>
<keyword evidence="3" id="KW-0406">Ion transport</keyword>
<dbReference type="InterPro" id="IPR050681">
    <property type="entry name" value="CDF/SLC30A"/>
</dbReference>
<dbReference type="AlphaFoldDB" id="A0A0A0HIG6"/>
<evidence type="ECO:0000256" key="5">
    <source>
        <dbReference type="ARBA" id="ARBA00023136"/>
    </source>
</evidence>
<keyword evidence="4 6" id="KW-1133">Transmembrane helix</keyword>
<feature type="transmembrane region" description="Helical" evidence="6">
    <location>
        <begin position="135"/>
        <end position="154"/>
    </location>
</feature>
<comment type="caution">
    <text evidence="8">The sequence shown here is derived from an EMBL/GenBank/DDBJ whole genome shotgun (WGS) entry which is preliminary data.</text>
</comment>
<dbReference type="SUPFAM" id="SSF161111">
    <property type="entry name" value="Cation efflux protein transmembrane domain-like"/>
    <property type="match status" value="1"/>
</dbReference>
<keyword evidence="3" id="KW-0813">Transport</keyword>